<dbReference type="GO" id="GO:0005777">
    <property type="term" value="C:peroxisome"/>
    <property type="evidence" value="ECO:0007669"/>
    <property type="project" value="TreeGrafter"/>
</dbReference>
<dbReference type="InterPro" id="IPR037944">
    <property type="entry name" value="PRX5-like"/>
</dbReference>
<gene>
    <name evidence="9" type="primary">pmp20</name>
    <name evidence="9" type="ORF">CFO_g2844</name>
</gene>
<dbReference type="GO" id="GO:0034599">
    <property type="term" value="P:cellular response to oxidative stress"/>
    <property type="evidence" value="ECO:0007669"/>
    <property type="project" value="EnsemblFungi"/>
</dbReference>
<reference evidence="9 10" key="1">
    <citation type="submission" date="2015-04" db="EMBL/GenBank/DDBJ databases">
        <title>Genome sequence of Ceratocystis platani, a major pathogen of plane trees.</title>
        <authorList>
            <person name="Belbahri L."/>
        </authorList>
    </citation>
    <scope>NUCLEOTIDE SEQUENCE [LARGE SCALE GENOMIC DNA]</scope>
    <source>
        <strain evidence="9 10">CFO</strain>
    </source>
</reference>
<evidence type="ECO:0000256" key="5">
    <source>
        <dbReference type="ARBA" id="ARBA00023284"/>
    </source>
</evidence>
<evidence type="ECO:0000313" key="9">
    <source>
        <dbReference type="EMBL" id="KKF94810.1"/>
    </source>
</evidence>
<proteinExistence type="inferred from homology"/>
<evidence type="ECO:0000259" key="8">
    <source>
        <dbReference type="PROSITE" id="PS51352"/>
    </source>
</evidence>
<keyword evidence="4 7" id="KW-0560">Oxidoreductase</keyword>
<feature type="active site" description="Cysteine sulfenic acid (-SOH) intermediate" evidence="6">
    <location>
        <position position="61"/>
    </location>
</feature>
<name>A0A0F8B3V6_CERFI</name>
<dbReference type="InterPro" id="IPR013740">
    <property type="entry name" value="Redoxin"/>
</dbReference>
<evidence type="ECO:0000256" key="6">
    <source>
        <dbReference type="PIRSR" id="PIRSR637944-1"/>
    </source>
</evidence>
<keyword evidence="3 7" id="KW-0049">Antioxidant</keyword>
<dbReference type="GO" id="GO:0005739">
    <property type="term" value="C:mitochondrion"/>
    <property type="evidence" value="ECO:0007669"/>
    <property type="project" value="TreeGrafter"/>
</dbReference>
<dbReference type="OrthoDB" id="195498at2759"/>
<dbReference type="SUPFAM" id="SSF52833">
    <property type="entry name" value="Thioredoxin-like"/>
    <property type="match status" value="1"/>
</dbReference>
<dbReference type="AlphaFoldDB" id="A0A0F8B3V6"/>
<accession>A0A0F8B3V6</accession>
<dbReference type="GO" id="GO:0008379">
    <property type="term" value="F:thioredoxin peroxidase activity"/>
    <property type="evidence" value="ECO:0007669"/>
    <property type="project" value="EnsemblFungi"/>
</dbReference>
<evidence type="ECO:0000256" key="7">
    <source>
        <dbReference type="RuleBase" id="RU366011"/>
    </source>
</evidence>
<sequence length="167" mass="18019">MSELQVGQDFPEGVVFGWIPPAEESSSIRVCGFPIKYDLSKDCKDKKIVIVAIPGAFTPTCSANHLPSYIEKIKEIKAKGVDKVIFIAYNDEFVMSGWGKANGITDDSILFMSDLDAKWSQTIGWASPPRTGRFAVIIDNGKVAYAAQDLGKTSIANSGADGVLAQL</sequence>
<dbReference type="EMBL" id="LBBL01000138">
    <property type="protein sequence ID" value="KKF94810.1"/>
    <property type="molecule type" value="Genomic_DNA"/>
</dbReference>
<evidence type="ECO:0000256" key="2">
    <source>
        <dbReference type="ARBA" id="ARBA00022559"/>
    </source>
</evidence>
<keyword evidence="2 7" id="KW-0575">Peroxidase</keyword>
<evidence type="ECO:0000313" key="10">
    <source>
        <dbReference type="Proteomes" id="UP000034841"/>
    </source>
</evidence>
<dbReference type="PANTHER" id="PTHR10430">
    <property type="entry name" value="PEROXIREDOXIN"/>
    <property type="match status" value="1"/>
</dbReference>
<dbReference type="InterPro" id="IPR013766">
    <property type="entry name" value="Thioredoxin_domain"/>
</dbReference>
<evidence type="ECO:0000256" key="3">
    <source>
        <dbReference type="ARBA" id="ARBA00022862"/>
    </source>
</evidence>
<dbReference type="GO" id="GO:0042744">
    <property type="term" value="P:hydrogen peroxide catabolic process"/>
    <property type="evidence" value="ECO:0007669"/>
    <property type="project" value="TreeGrafter"/>
</dbReference>
<dbReference type="InterPro" id="IPR036249">
    <property type="entry name" value="Thioredoxin-like_sf"/>
</dbReference>
<dbReference type="PANTHER" id="PTHR10430:SF16">
    <property type="entry name" value="PEROXIREDOXIN-5, MITOCHONDRIAL"/>
    <property type="match status" value="1"/>
</dbReference>
<dbReference type="GO" id="GO:0010038">
    <property type="term" value="P:response to metal ion"/>
    <property type="evidence" value="ECO:0007669"/>
    <property type="project" value="EnsemblFungi"/>
</dbReference>
<dbReference type="PROSITE" id="PS51352">
    <property type="entry name" value="THIOREDOXIN_2"/>
    <property type="match status" value="1"/>
</dbReference>
<evidence type="ECO:0000256" key="4">
    <source>
        <dbReference type="ARBA" id="ARBA00023002"/>
    </source>
</evidence>
<dbReference type="GO" id="GO:0045454">
    <property type="term" value="P:cell redox homeostasis"/>
    <property type="evidence" value="ECO:0007669"/>
    <property type="project" value="EnsemblFungi"/>
</dbReference>
<organism evidence="9 10">
    <name type="scientific">Ceratocystis fimbriata f. sp. platani</name>
    <dbReference type="NCBI Taxonomy" id="88771"/>
    <lineage>
        <taxon>Eukaryota</taxon>
        <taxon>Fungi</taxon>
        <taxon>Dikarya</taxon>
        <taxon>Ascomycota</taxon>
        <taxon>Pezizomycotina</taxon>
        <taxon>Sordariomycetes</taxon>
        <taxon>Hypocreomycetidae</taxon>
        <taxon>Microascales</taxon>
        <taxon>Ceratocystidaceae</taxon>
        <taxon>Ceratocystis</taxon>
    </lineage>
</organism>
<keyword evidence="5 7" id="KW-0676">Redox-active center</keyword>
<comment type="function">
    <text evidence="7">Thiol-specific peroxidase that catalyzes the reduction of hydrogen peroxide and organic hydroperoxides to water and alcohols, respectively. Plays a role in cell protection against oxidative stress by detoxifying peroxides.</text>
</comment>
<dbReference type="EC" id="1.11.1.15" evidence="9"/>
<comment type="caution">
    <text evidence="9">The sequence shown here is derived from an EMBL/GenBank/DDBJ whole genome shotgun (WGS) entry which is preliminary data.</text>
</comment>
<dbReference type="Proteomes" id="UP000034841">
    <property type="component" value="Unassembled WGS sequence"/>
</dbReference>
<dbReference type="Pfam" id="PF08534">
    <property type="entry name" value="Redoxin"/>
    <property type="match status" value="1"/>
</dbReference>
<comment type="similarity">
    <text evidence="1 7">Belongs to the peroxiredoxin family. Prx5 subfamily.</text>
</comment>
<feature type="domain" description="Thioredoxin" evidence="8">
    <location>
        <begin position="4"/>
        <end position="167"/>
    </location>
</feature>
<keyword evidence="10" id="KW-1185">Reference proteome</keyword>
<protein>
    <submittedName>
        <fullName evidence="9">Putative peroxiredoxin pmp20</fullName>
        <ecNumber evidence="9">1.11.1.15</ecNumber>
    </submittedName>
</protein>
<evidence type="ECO:0000256" key="1">
    <source>
        <dbReference type="ARBA" id="ARBA00010505"/>
    </source>
</evidence>
<dbReference type="Gene3D" id="3.40.30.10">
    <property type="entry name" value="Glutaredoxin"/>
    <property type="match status" value="1"/>
</dbReference>
<dbReference type="CDD" id="cd03013">
    <property type="entry name" value="PRX5_like"/>
    <property type="match status" value="1"/>
</dbReference>